<dbReference type="EMBL" id="JANFQF010000001">
    <property type="protein sequence ID" value="MCQ4118052.1"/>
    <property type="molecule type" value="Genomic_DNA"/>
</dbReference>
<organism evidence="1 2">
    <name type="scientific">Rhodococcus tibetensis</name>
    <dbReference type="NCBI Taxonomy" id="2965064"/>
    <lineage>
        <taxon>Bacteria</taxon>
        <taxon>Bacillati</taxon>
        <taxon>Actinomycetota</taxon>
        <taxon>Actinomycetes</taxon>
        <taxon>Mycobacteriales</taxon>
        <taxon>Nocardiaceae</taxon>
        <taxon>Rhodococcus</taxon>
    </lineage>
</organism>
<dbReference type="RefSeq" id="WP_255965371.1">
    <property type="nucleotide sequence ID" value="NZ_JANFQF010000001.1"/>
</dbReference>
<gene>
    <name evidence="1" type="ORF">NOF53_02475</name>
</gene>
<name>A0ABT1Q711_9NOCA</name>
<proteinExistence type="predicted"/>
<sequence>MQQRAGNGELAGNRSTQDRLDSEAFFTLIQELIHPTSGTGVEEVLGDLR</sequence>
<protein>
    <submittedName>
        <fullName evidence="1">Uncharacterized protein</fullName>
    </submittedName>
</protein>
<comment type="caution">
    <text evidence="1">The sequence shown here is derived from an EMBL/GenBank/DDBJ whole genome shotgun (WGS) entry which is preliminary data.</text>
</comment>
<evidence type="ECO:0000313" key="2">
    <source>
        <dbReference type="Proteomes" id="UP001524501"/>
    </source>
</evidence>
<reference evidence="1 2" key="1">
    <citation type="submission" date="2022-07" db="EMBL/GenBank/DDBJ databases">
        <title>Degradation activity of malathion, p-nitrophenol and potential low-temperature adaptation strategy of Rhodococcus sp. FXJ9.536.</title>
        <authorList>
            <person name="Huang J."/>
            <person name="Huang Y."/>
        </authorList>
    </citation>
    <scope>NUCLEOTIDE SEQUENCE [LARGE SCALE GENOMIC DNA]</scope>
    <source>
        <strain evidence="1 2">FXJ9.536</strain>
    </source>
</reference>
<dbReference type="Proteomes" id="UP001524501">
    <property type="component" value="Unassembled WGS sequence"/>
</dbReference>
<keyword evidence="2" id="KW-1185">Reference proteome</keyword>
<accession>A0ABT1Q711</accession>
<evidence type="ECO:0000313" key="1">
    <source>
        <dbReference type="EMBL" id="MCQ4118052.1"/>
    </source>
</evidence>